<dbReference type="InterPro" id="IPR052337">
    <property type="entry name" value="SAT4-like"/>
</dbReference>
<dbReference type="Pfam" id="PF20684">
    <property type="entry name" value="Fung_rhodopsin"/>
    <property type="match status" value="1"/>
</dbReference>
<protein>
    <recommendedName>
        <fullName evidence="8">Rhodopsin domain-containing protein</fullName>
    </recommendedName>
</protein>
<evidence type="ECO:0000256" key="3">
    <source>
        <dbReference type="ARBA" id="ARBA00022989"/>
    </source>
</evidence>
<gene>
    <name evidence="9" type="ORF">LTR78_004557</name>
</gene>
<comment type="subcellular location">
    <subcellularLocation>
        <location evidence="1">Membrane</location>
        <topology evidence="1">Multi-pass membrane protein</topology>
    </subcellularLocation>
</comment>
<feature type="compositionally biased region" description="Basic and acidic residues" evidence="6">
    <location>
        <begin position="206"/>
        <end position="219"/>
    </location>
</feature>
<evidence type="ECO:0000259" key="8">
    <source>
        <dbReference type="Pfam" id="PF20684"/>
    </source>
</evidence>
<feature type="compositionally biased region" description="Low complexity" evidence="6">
    <location>
        <begin position="186"/>
        <end position="199"/>
    </location>
</feature>
<evidence type="ECO:0000256" key="4">
    <source>
        <dbReference type="ARBA" id="ARBA00023136"/>
    </source>
</evidence>
<keyword evidence="3 7" id="KW-1133">Transmembrane helix</keyword>
<dbReference type="PANTHER" id="PTHR33048">
    <property type="entry name" value="PTH11-LIKE INTEGRAL MEMBRANE PROTEIN (AFU_ORTHOLOGUE AFUA_5G11245)"/>
    <property type="match status" value="1"/>
</dbReference>
<feature type="region of interest" description="Disordered" evidence="6">
    <location>
        <begin position="143"/>
        <end position="258"/>
    </location>
</feature>
<keyword evidence="4 7" id="KW-0472">Membrane</keyword>
<feature type="region of interest" description="Disordered" evidence="6">
    <location>
        <begin position="273"/>
        <end position="296"/>
    </location>
</feature>
<evidence type="ECO:0000256" key="5">
    <source>
        <dbReference type="ARBA" id="ARBA00038359"/>
    </source>
</evidence>
<dbReference type="AlphaFoldDB" id="A0AAE1C2D1"/>
<feature type="compositionally biased region" description="Basic and acidic residues" evidence="6">
    <location>
        <begin position="159"/>
        <end position="168"/>
    </location>
</feature>
<dbReference type="EMBL" id="JAUTXT010000014">
    <property type="protein sequence ID" value="KAK3675474.1"/>
    <property type="molecule type" value="Genomic_DNA"/>
</dbReference>
<evidence type="ECO:0000313" key="9">
    <source>
        <dbReference type="EMBL" id="KAK3675474.1"/>
    </source>
</evidence>
<organism evidence="9 10">
    <name type="scientific">Recurvomyces mirabilis</name>
    <dbReference type="NCBI Taxonomy" id="574656"/>
    <lineage>
        <taxon>Eukaryota</taxon>
        <taxon>Fungi</taxon>
        <taxon>Dikarya</taxon>
        <taxon>Ascomycota</taxon>
        <taxon>Pezizomycotina</taxon>
        <taxon>Dothideomycetes</taxon>
        <taxon>Dothideomycetidae</taxon>
        <taxon>Mycosphaerellales</taxon>
        <taxon>Teratosphaeriaceae</taxon>
        <taxon>Recurvomyces</taxon>
    </lineage>
</organism>
<dbReference type="InterPro" id="IPR049326">
    <property type="entry name" value="Rhodopsin_dom_fungi"/>
</dbReference>
<sequence length="296" mass="32554">MQLALVLNCNPTKAYWLAYDLEWSADHDFHCASTGVLNLVAGILSIVTDIYSIALPCIVAQGLQVPFRQKVILNIMFGISSITIGAAIARTYLYYKLSFHYDFTWLAFDVYFWTMLEFGLGIICACAPSLRVFIKKYLGERLSSRGAGGSTSRWTGGRSGEKRQRSESEGELTPRTGVQAVDAHKSSTSTTSSSGITKKSTFEISTRSRDINESHELQTRAEPQLTPLELPRLVGDGAGGNYSTQTSGSHGKIGAPRSPLEYEHHVLGTLRRGRESFFSGRKGKKRPMTQVSQSAV</sequence>
<evidence type="ECO:0000256" key="6">
    <source>
        <dbReference type="SAM" id="MobiDB-lite"/>
    </source>
</evidence>
<evidence type="ECO:0000256" key="2">
    <source>
        <dbReference type="ARBA" id="ARBA00022692"/>
    </source>
</evidence>
<dbReference type="PANTHER" id="PTHR33048:SF129">
    <property type="entry name" value="INTEGRAL MEMBRANE PROTEIN-RELATED"/>
    <property type="match status" value="1"/>
</dbReference>
<dbReference type="Proteomes" id="UP001274830">
    <property type="component" value="Unassembled WGS sequence"/>
</dbReference>
<keyword evidence="2 7" id="KW-0812">Transmembrane</keyword>
<comment type="similarity">
    <text evidence="5">Belongs to the SAT4 family.</text>
</comment>
<evidence type="ECO:0000313" key="10">
    <source>
        <dbReference type="Proteomes" id="UP001274830"/>
    </source>
</evidence>
<feature type="transmembrane region" description="Helical" evidence="7">
    <location>
        <begin position="71"/>
        <end position="95"/>
    </location>
</feature>
<evidence type="ECO:0000256" key="7">
    <source>
        <dbReference type="SAM" id="Phobius"/>
    </source>
</evidence>
<name>A0AAE1C2D1_9PEZI</name>
<feature type="transmembrane region" description="Helical" evidence="7">
    <location>
        <begin position="36"/>
        <end position="59"/>
    </location>
</feature>
<feature type="domain" description="Rhodopsin" evidence="8">
    <location>
        <begin position="3"/>
        <end position="135"/>
    </location>
</feature>
<feature type="transmembrane region" description="Helical" evidence="7">
    <location>
        <begin position="110"/>
        <end position="134"/>
    </location>
</feature>
<comment type="caution">
    <text evidence="9">The sequence shown here is derived from an EMBL/GenBank/DDBJ whole genome shotgun (WGS) entry which is preliminary data.</text>
</comment>
<dbReference type="GO" id="GO:0016020">
    <property type="term" value="C:membrane"/>
    <property type="evidence" value="ECO:0007669"/>
    <property type="project" value="UniProtKB-SubCell"/>
</dbReference>
<evidence type="ECO:0000256" key="1">
    <source>
        <dbReference type="ARBA" id="ARBA00004141"/>
    </source>
</evidence>
<keyword evidence="10" id="KW-1185">Reference proteome</keyword>
<accession>A0AAE1C2D1</accession>
<proteinExistence type="inferred from homology"/>
<reference evidence="9" key="1">
    <citation type="submission" date="2023-07" db="EMBL/GenBank/DDBJ databases">
        <title>Black Yeasts Isolated from many extreme environments.</title>
        <authorList>
            <person name="Coleine C."/>
            <person name="Stajich J.E."/>
            <person name="Selbmann L."/>
        </authorList>
    </citation>
    <scope>NUCLEOTIDE SEQUENCE</scope>
    <source>
        <strain evidence="9">CCFEE 5485</strain>
    </source>
</reference>